<comment type="caution">
    <text evidence="2">The sequence shown here is derived from an EMBL/GenBank/DDBJ whole genome shotgun (WGS) entry which is preliminary data.</text>
</comment>
<organism evidence="2 3">
    <name type="scientific">Flavimobilis soli</name>
    <dbReference type="NCBI Taxonomy" id="442709"/>
    <lineage>
        <taxon>Bacteria</taxon>
        <taxon>Bacillati</taxon>
        <taxon>Actinomycetota</taxon>
        <taxon>Actinomycetes</taxon>
        <taxon>Micrococcales</taxon>
        <taxon>Jonesiaceae</taxon>
        <taxon>Flavimobilis</taxon>
    </lineage>
</organism>
<evidence type="ECO:0000313" key="3">
    <source>
        <dbReference type="Proteomes" id="UP000221394"/>
    </source>
</evidence>
<keyword evidence="1" id="KW-1133">Transmembrane helix</keyword>
<name>A0A2A9EE16_9MICO</name>
<dbReference type="RefSeq" id="WP_098457640.1">
    <property type="nucleotide sequence ID" value="NZ_PDJH01000001.1"/>
</dbReference>
<dbReference type="AlphaFoldDB" id="A0A2A9EE16"/>
<evidence type="ECO:0000256" key="1">
    <source>
        <dbReference type="SAM" id="Phobius"/>
    </source>
</evidence>
<accession>A0A2A9EE16</accession>
<proteinExistence type="predicted"/>
<sequence length="135" mass="14289">MTFVTDNDVYLPGELGIDGGNPLDTGMPDAMLAAIVIFGILFVGAIITMVAVSVHRYRKAQSQGIDLLTVDQDLAARLMQSEMLRPADGAAPAAAAAAAASRSIEERLRELDDLHERGLISADERAEARAKILAG</sequence>
<gene>
    <name evidence="2" type="ORF">ATL41_1186</name>
</gene>
<keyword evidence="1" id="KW-0812">Transmembrane</keyword>
<keyword evidence="3" id="KW-1185">Reference proteome</keyword>
<feature type="transmembrane region" description="Helical" evidence="1">
    <location>
        <begin position="30"/>
        <end position="52"/>
    </location>
</feature>
<dbReference type="EMBL" id="PDJH01000001">
    <property type="protein sequence ID" value="PFG36460.1"/>
    <property type="molecule type" value="Genomic_DNA"/>
</dbReference>
<evidence type="ECO:0000313" key="2">
    <source>
        <dbReference type="EMBL" id="PFG36460.1"/>
    </source>
</evidence>
<dbReference type="Proteomes" id="UP000221394">
    <property type="component" value="Unassembled WGS sequence"/>
</dbReference>
<keyword evidence="1" id="KW-0472">Membrane</keyword>
<protein>
    <submittedName>
        <fullName evidence="2">Uncharacterized protein</fullName>
    </submittedName>
</protein>
<reference evidence="2 3" key="1">
    <citation type="submission" date="2017-10" db="EMBL/GenBank/DDBJ databases">
        <title>Sequencing the genomes of 1000 actinobacteria strains.</title>
        <authorList>
            <person name="Klenk H.-P."/>
        </authorList>
    </citation>
    <scope>NUCLEOTIDE SEQUENCE [LARGE SCALE GENOMIC DNA]</scope>
    <source>
        <strain evidence="2 3">DSM 21574</strain>
    </source>
</reference>